<keyword evidence="5" id="KW-1185">Reference proteome</keyword>
<dbReference type="PANTHER" id="PTHR33795">
    <property type="entry name" value="INSERTION ELEMENT IS150 PROTEIN INSJ"/>
    <property type="match status" value="1"/>
</dbReference>
<name>A0A347WJQ9_9LACT</name>
<feature type="region of interest" description="Disordered" evidence="2">
    <location>
        <begin position="232"/>
        <end position="251"/>
    </location>
</feature>
<dbReference type="Pfam" id="PF13518">
    <property type="entry name" value="HTH_28"/>
    <property type="match status" value="1"/>
</dbReference>
<dbReference type="InterPro" id="IPR052057">
    <property type="entry name" value="IS150/IS1296_orfA-like"/>
</dbReference>
<evidence type="ECO:0000313" key="5">
    <source>
        <dbReference type="Proteomes" id="UP000263232"/>
    </source>
</evidence>
<evidence type="ECO:0000256" key="1">
    <source>
        <dbReference type="ARBA" id="ARBA00038232"/>
    </source>
</evidence>
<reference evidence="4 5" key="1">
    <citation type="submission" date="2017-09" db="EMBL/GenBank/DDBJ databases">
        <title>Complete genome sequence of Oxytococcus suis strain ZY16052.</title>
        <authorList>
            <person name="Li F."/>
        </authorList>
    </citation>
    <scope>NUCLEOTIDE SEQUENCE [LARGE SCALE GENOMIC DNA]</scope>
    <source>
        <strain evidence="4 5">ZY16052</strain>
    </source>
</reference>
<dbReference type="Gene3D" id="1.10.10.10">
    <property type="entry name" value="Winged helix-like DNA-binding domain superfamily/Winged helix DNA-binding domain"/>
    <property type="match status" value="2"/>
</dbReference>
<dbReference type="SUPFAM" id="SSF48295">
    <property type="entry name" value="TrpR-like"/>
    <property type="match status" value="3"/>
</dbReference>
<evidence type="ECO:0000259" key="3">
    <source>
        <dbReference type="Pfam" id="PF13518"/>
    </source>
</evidence>
<feature type="domain" description="Insertion element IS150 protein InsJ-like helix-turn-helix" evidence="3">
    <location>
        <begin position="134"/>
        <end position="186"/>
    </location>
</feature>
<dbReference type="InterPro" id="IPR055247">
    <property type="entry name" value="InsJ-like_HTH"/>
</dbReference>
<evidence type="ECO:0000313" key="4">
    <source>
        <dbReference type="EMBL" id="AXY25316.1"/>
    </source>
</evidence>
<comment type="similarity">
    <text evidence="1">Belongs to the IS150/IS1296 orfA family.</text>
</comment>
<protein>
    <submittedName>
        <fullName evidence="4">Transposase</fullName>
    </submittedName>
</protein>
<dbReference type="AlphaFoldDB" id="A0A347WJQ9"/>
<dbReference type="InterPro" id="IPR010921">
    <property type="entry name" value="Trp_repressor/repl_initiator"/>
</dbReference>
<dbReference type="Proteomes" id="UP000263232">
    <property type="component" value="Chromosome"/>
</dbReference>
<dbReference type="PANTHER" id="PTHR33795:SF1">
    <property type="entry name" value="INSERTION ELEMENT IS150 PROTEIN INSJ"/>
    <property type="match status" value="1"/>
</dbReference>
<evidence type="ECO:0000256" key="2">
    <source>
        <dbReference type="SAM" id="MobiDB-lite"/>
    </source>
</evidence>
<dbReference type="EMBL" id="CP023434">
    <property type="protein sequence ID" value="AXY25316.1"/>
    <property type="molecule type" value="Genomic_DNA"/>
</dbReference>
<dbReference type="RefSeq" id="WP_118990229.1">
    <property type="nucleotide sequence ID" value="NZ_CP023434.1"/>
</dbReference>
<dbReference type="OrthoDB" id="2134355at2"/>
<accession>A0A347WJQ9</accession>
<gene>
    <name evidence="4" type="ORF">CL176_04505</name>
</gene>
<dbReference type="InterPro" id="IPR036388">
    <property type="entry name" value="WH-like_DNA-bd_sf"/>
</dbReference>
<sequence length="251" mass="29899">MRSNRKYSDSELEKYIRLYLEDGISYRTLREEYGLLLSKQTFSNYVTKYRSHGYSGIQTKTSNNHYSHDFKLAVVEEYLDHQEPIRQLALKYNIPSHSTVKNWIIKYTKGEENKDVVPKPEVYTMKSQKKTQEEKIEIVKDYLETGMSYRETAEKYDVSYNNVYSWVQKYQKHGPDGLIDGRGRRKPESIQTEEEKLKTENAALKARNEYLETENAVLKKLQEVERELMLQEQNTKRNSRRLRNLSKKDIK</sequence>
<proteinExistence type="inferred from homology"/>
<dbReference type="KEGG" id="abae:CL176_04505"/>
<dbReference type="GO" id="GO:0043565">
    <property type="term" value="F:sequence-specific DNA binding"/>
    <property type="evidence" value="ECO:0007669"/>
    <property type="project" value="InterPro"/>
</dbReference>
<organism evidence="4 5">
    <name type="scientific">Suicoccus acidiformans</name>
    <dbReference type="NCBI Taxonomy" id="2036206"/>
    <lineage>
        <taxon>Bacteria</taxon>
        <taxon>Bacillati</taxon>
        <taxon>Bacillota</taxon>
        <taxon>Bacilli</taxon>
        <taxon>Lactobacillales</taxon>
        <taxon>Aerococcaceae</taxon>
        <taxon>Suicoccus</taxon>
    </lineage>
</organism>